<dbReference type="PANTHER" id="PTHR16305">
    <property type="entry name" value="TESTICULAR SOLUBLE ADENYLYL CYCLASE"/>
    <property type="match status" value="1"/>
</dbReference>
<dbReference type="CDD" id="cd06170">
    <property type="entry name" value="LuxR_C_like"/>
    <property type="match status" value="1"/>
</dbReference>
<proteinExistence type="predicted"/>
<evidence type="ECO:0000256" key="2">
    <source>
        <dbReference type="ARBA" id="ARBA00022840"/>
    </source>
</evidence>
<evidence type="ECO:0000256" key="1">
    <source>
        <dbReference type="ARBA" id="ARBA00022741"/>
    </source>
</evidence>
<dbReference type="Proteomes" id="UP001596074">
    <property type="component" value="Unassembled WGS sequence"/>
</dbReference>
<dbReference type="PROSITE" id="PS50043">
    <property type="entry name" value="HTH_LUXR_2"/>
    <property type="match status" value="1"/>
</dbReference>
<dbReference type="SMART" id="SM00421">
    <property type="entry name" value="HTH_LUXR"/>
    <property type="match status" value="1"/>
</dbReference>
<dbReference type="SUPFAM" id="SSF46894">
    <property type="entry name" value="C-terminal effector domain of the bipartite response regulators"/>
    <property type="match status" value="1"/>
</dbReference>
<dbReference type="SUPFAM" id="SSF52540">
    <property type="entry name" value="P-loop containing nucleoside triphosphate hydrolases"/>
    <property type="match status" value="1"/>
</dbReference>
<dbReference type="Pfam" id="PF13191">
    <property type="entry name" value="AAA_16"/>
    <property type="match status" value="1"/>
</dbReference>
<dbReference type="PANTHER" id="PTHR16305:SF35">
    <property type="entry name" value="TRANSCRIPTIONAL ACTIVATOR DOMAIN"/>
    <property type="match status" value="1"/>
</dbReference>
<dbReference type="Pfam" id="PF00196">
    <property type="entry name" value="GerE"/>
    <property type="match status" value="1"/>
</dbReference>
<feature type="region of interest" description="Disordered" evidence="3">
    <location>
        <begin position="1"/>
        <end position="25"/>
    </location>
</feature>
<protein>
    <submittedName>
        <fullName evidence="5">LuxR C-terminal-related transcriptional regulator</fullName>
    </submittedName>
</protein>
<evidence type="ECO:0000256" key="3">
    <source>
        <dbReference type="SAM" id="MobiDB-lite"/>
    </source>
</evidence>
<keyword evidence="2" id="KW-0067">ATP-binding</keyword>
<reference evidence="6" key="1">
    <citation type="journal article" date="2019" name="Int. J. Syst. Evol. Microbiol.">
        <title>The Global Catalogue of Microorganisms (GCM) 10K type strain sequencing project: providing services to taxonomists for standard genome sequencing and annotation.</title>
        <authorList>
            <consortium name="The Broad Institute Genomics Platform"/>
            <consortium name="The Broad Institute Genome Sequencing Center for Infectious Disease"/>
            <person name="Wu L."/>
            <person name="Ma J."/>
        </authorList>
    </citation>
    <scope>NUCLEOTIDE SEQUENCE [LARGE SCALE GENOMIC DNA]</scope>
    <source>
        <strain evidence="6">KCTC 42087</strain>
    </source>
</reference>
<dbReference type="Gene3D" id="1.10.10.10">
    <property type="entry name" value="Winged helix-like DNA-binding domain superfamily/Winged helix DNA-binding domain"/>
    <property type="match status" value="1"/>
</dbReference>
<organism evidence="5 6">
    <name type="scientific">Actinomadura rugatobispora</name>
    <dbReference type="NCBI Taxonomy" id="1994"/>
    <lineage>
        <taxon>Bacteria</taxon>
        <taxon>Bacillati</taxon>
        <taxon>Actinomycetota</taxon>
        <taxon>Actinomycetes</taxon>
        <taxon>Streptosporangiales</taxon>
        <taxon>Thermomonosporaceae</taxon>
        <taxon>Actinomadura</taxon>
    </lineage>
</organism>
<evidence type="ECO:0000313" key="5">
    <source>
        <dbReference type="EMBL" id="MFC5744396.1"/>
    </source>
</evidence>
<dbReference type="EMBL" id="JBHSON010000002">
    <property type="protein sequence ID" value="MFC5744396.1"/>
    <property type="molecule type" value="Genomic_DNA"/>
</dbReference>
<dbReference type="InterPro" id="IPR027417">
    <property type="entry name" value="P-loop_NTPase"/>
</dbReference>
<dbReference type="InterPro" id="IPR016032">
    <property type="entry name" value="Sig_transdc_resp-reg_C-effctor"/>
</dbReference>
<name>A0ABW0ZQX3_9ACTN</name>
<evidence type="ECO:0000313" key="6">
    <source>
        <dbReference type="Proteomes" id="UP001596074"/>
    </source>
</evidence>
<gene>
    <name evidence="5" type="ORF">ACFPZN_02080</name>
</gene>
<sequence>MRPNVRDDAAEWQEVPPMTPEDPALVERDGDLAAVVAALARPPAFVVVEGEPGAGKTRLVREALADPSAARGQRLFGRAWPAPEQCTLAPVFEALASARPPHAGRLGPLTGVLRPVLPHLAGVLPPEPPPLGDPPLDDPRLARHRLVRAAADLLAGLGPALLVVDDAHWADEGTIELLRLIGTRPPAELSVVITCRSPAGPSAGAPAVPSAVRVRLAPLTRSGAARLVRAVLDDPRPVLPRRLADRLYERHGGVPFAVREDVALLRRRGLLRPVNGEWTLAPVAGAEAGAEAGADAGVGSAASAPVPPAVAAEILSRVAGLGTAERAALEAAAVLGTADEPGLVARVAGMDAEQACAALGEVTGRGLLRDHGPGRGSVRFRHELARLAIYQAIPGCGRRRLHEVAARELLRTGQGALAVRAAAHHQESGDVQGWAETAETAARLAAADGLYEDAHACLRDVLQADAVGEDARPALAAKLGWAASGGVDRTGTTSALLAATLEHDIAPPELRAELLLLRAWASARSTVPRRERAAALAGLRAAIGDLAGRPDLRAIALAVLALPDGLPGRDLRAQVARLCQAHAALAGTDDPMARVVVQVTTARLLLALGSPAARHAADALPAHGDRPEVNRQLVQGLLDLAEEAAQLGHRAYALKLVERARRAAAGVRSHTYDRRLRVVELGIRWTTGDLGAEDRAVSPSGDDPLVQDPAGASPHARVLAGRISAGQGRLDVARRTLHAVAQGPYRTGEELAAAVHAVAEYDRVASTDAHRALGLALTRRVVDELARRHLWWWAAPLLPFAPLEVVRAVLPRYRGALTGLDVPLARAALDFAEARVHERYGDPDRAAAGYRRARRAYAALPDPRLAAHAAAAEVGAKLAARRPADAGVLRQAWSTFTGLGAPWDADRLKPLMRAAGLPTHRRRGRPAYGNELSPREREVAGLAASGHTNRDIAATLCLSDRTVKFHLANAMRKLQVGNRRQLRDVLAPRDHVCRCARCGWTLQSVD</sequence>
<dbReference type="Gene3D" id="3.40.50.300">
    <property type="entry name" value="P-loop containing nucleotide triphosphate hydrolases"/>
    <property type="match status" value="1"/>
</dbReference>
<keyword evidence="6" id="KW-1185">Reference proteome</keyword>
<evidence type="ECO:0000259" key="4">
    <source>
        <dbReference type="PROSITE" id="PS50043"/>
    </source>
</evidence>
<accession>A0ABW0ZQX3</accession>
<dbReference type="PRINTS" id="PR00038">
    <property type="entry name" value="HTHLUXR"/>
</dbReference>
<dbReference type="InterPro" id="IPR041664">
    <property type="entry name" value="AAA_16"/>
</dbReference>
<comment type="caution">
    <text evidence="5">The sequence shown here is derived from an EMBL/GenBank/DDBJ whole genome shotgun (WGS) entry which is preliminary data.</text>
</comment>
<feature type="domain" description="HTH luxR-type" evidence="4">
    <location>
        <begin position="925"/>
        <end position="990"/>
    </location>
</feature>
<keyword evidence="1" id="KW-0547">Nucleotide-binding</keyword>
<dbReference type="PROSITE" id="PS00622">
    <property type="entry name" value="HTH_LUXR_1"/>
    <property type="match status" value="1"/>
</dbReference>
<dbReference type="InterPro" id="IPR036388">
    <property type="entry name" value="WH-like_DNA-bd_sf"/>
</dbReference>
<dbReference type="InterPro" id="IPR000792">
    <property type="entry name" value="Tscrpt_reg_LuxR_C"/>
</dbReference>